<feature type="compositionally biased region" description="Polar residues" evidence="8">
    <location>
        <begin position="42"/>
        <end position="70"/>
    </location>
</feature>
<comment type="subcellular location">
    <subcellularLocation>
        <location evidence="1">Nucleus</location>
    </subcellularLocation>
</comment>
<feature type="region of interest" description="Disordered" evidence="8">
    <location>
        <begin position="246"/>
        <end position="353"/>
    </location>
</feature>
<gene>
    <name evidence="10" type="ORF">EPUS_01919</name>
</gene>
<keyword evidence="6" id="KW-0539">Nucleus</keyword>
<evidence type="ECO:0000256" key="5">
    <source>
        <dbReference type="ARBA" id="ARBA00022833"/>
    </source>
</evidence>
<feature type="region of interest" description="Disordered" evidence="8">
    <location>
        <begin position="812"/>
        <end position="856"/>
    </location>
</feature>
<feature type="compositionally biased region" description="Polar residues" evidence="8">
    <location>
        <begin position="281"/>
        <end position="353"/>
    </location>
</feature>
<dbReference type="GO" id="GO:0000981">
    <property type="term" value="F:DNA-binding transcription factor activity, RNA polymerase II-specific"/>
    <property type="evidence" value="ECO:0007669"/>
    <property type="project" value="InterPro"/>
</dbReference>
<dbReference type="eggNOG" id="KOG1721">
    <property type="taxonomic scope" value="Eukaryota"/>
</dbReference>
<dbReference type="PANTHER" id="PTHR40626:SF12">
    <property type="entry name" value="RFEC"/>
    <property type="match status" value="1"/>
</dbReference>
<feature type="region of interest" description="Disordered" evidence="8">
    <location>
        <begin position="366"/>
        <end position="387"/>
    </location>
</feature>
<dbReference type="GO" id="GO:0006351">
    <property type="term" value="P:DNA-templated transcription"/>
    <property type="evidence" value="ECO:0007669"/>
    <property type="project" value="InterPro"/>
</dbReference>
<dbReference type="InterPro" id="IPR007219">
    <property type="entry name" value="XnlR_reg_dom"/>
</dbReference>
<reference evidence="11" key="1">
    <citation type="journal article" date="2014" name="BMC Genomics">
        <title>Genome characteristics reveal the impact of lichenization on lichen-forming fungus Endocarpon pusillum Hedwig (Verrucariales, Ascomycota).</title>
        <authorList>
            <person name="Wang Y.-Y."/>
            <person name="Liu B."/>
            <person name="Zhang X.-Y."/>
            <person name="Zhou Q.-M."/>
            <person name="Zhang T."/>
            <person name="Li H."/>
            <person name="Yu Y.-F."/>
            <person name="Zhang X.-L."/>
            <person name="Hao X.-Y."/>
            <person name="Wang M."/>
            <person name="Wang L."/>
            <person name="Wei J.-C."/>
        </authorList>
    </citation>
    <scope>NUCLEOTIDE SEQUENCE [LARGE SCALE GENOMIC DNA]</scope>
    <source>
        <strain evidence="11">Z07020 / HMAS-L-300199</strain>
    </source>
</reference>
<keyword evidence="4 7" id="KW-0863">Zinc-finger</keyword>
<dbReference type="GO" id="GO:0000785">
    <property type="term" value="C:chromatin"/>
    <property type="evidence" value="ECO:0007669"/>
    <property type="project" value="TreeGrafter"/>
</dbReference>
<feature type="compositionally biased region" description="Low complexity" evidence="8">
    <location>
        <begin position="267"/>
        <end position="280"/>
    </location>
</feature>
<dbReference type="InterPro" id="IPR013087">
    <property type="entry name" value="Znf_C2H2_type"/>
</dbReference>
<dbReference type="EMBL" id="KE721402">
    <property type="protein sequence ID" value="ERF69589.1"/>
    <property type="molecule type" value="Genomic_DNA"/>
</dbReference>
<dbReference type="GeneID" id="19236973"/>
<dbReference type="PROSITE" id="PS00028">
    <property type="entry name" value="ZINC_FINGER_C2H2_1"/>
    <property type="match status" value="1"/>
</dbReference>
<feature type="compositionally biased region" description="Low complexity" evidence="8">
    <location>
        <begin position="15"/>
        <end position="27"/>
    </location>
</feature>
<dbReference type="Gene3D" id="3.30.160.60">
    <property type="entry name" value="Classic Zinc Finger"/>
    <property type="match status" value="2"/>
</dbReference>
<keyword evidence="5" id="KW-0862">Zinc</keyword>
<dbReference type="GO" id="GO:0000978">
    <property type="term" value="F:RNA polymerase II cis-regulatory region sequence-specific DNA binding"/>
    <property type="evidence" value="ECO:0007669"/>
    <property type="project" value="InterPro"/>
</dbReference>
<proteinExistence type="predicted"/>
<protein>
    <recommendedName>
        <fullName evidence="9">C2H2-type domain-containing protein</fullName>
    </recommendedName>
</protein>
<keyword evidence="11" id="KW-1185">Reference proteome</keyword>
<feature type="compositionally biased region" description="Polar residues" evidence="8">
    <location>
        <begin position="846"/>
        <end position="856"/>
    </location>
</feature>
<dbReference type="RefSeq" id="XP_007804846.1">
    <property type="nucleotide sequence ID" value="XM_007806655.1"/>
</dbReference>
<dbReference type="OMA" id="FYWLAKY"/>
<dbReference type="Pfam" id="PF04082">
    <property type="entry name" value="Fungal_trans"/>
    <property type="match status" value="1"/>
</dbReference>
<evidence type="ECO:0000313" key="10">
    <source>
        <dbReference type="EMBL" id="ERF69589.1"/>
    </source>
</evidence>
<dbReference type="InterPro" id="IPR036236">
    <property type="entry name" value="Znf_C2H2_sf"/>
</dbReference>
<dbReference type="Proteomes" id="UP000019373">
    <property type="component" value="Unassembled WGS sequence"/>
</dbReference>
<dbReference type="CDD" id="cd12148">
    <property type="entry name" value="fungal_TF_MHR"/>
    <property type="match status" value="1"/>
</dbReference>
<keyword evidence="2" id="KW-0479">Metal-binding</keyword>
<feature type="compositionally biased region" description="Polar residues" evidence="8">
    <location>
        <begin position="78"/>
        <end position="98"/>
    </location>
</feature>
<dbReference type="SMART" id="SM00355">
    <property type="entry name" value="ZnF_C2H2"/>
    <property type="match status" value="2"/>
</dbReference>
<evidence type="ECO:0000256" key="8">
    <source>
        <dbReference type="SAM" id="MobiDB-lite"/>
    </source>
</evidence>
<feature type="region of interest" description="Disordered" evidence="8">
    <location>
        <begin position="1"/>
        <end position="132"/>
    </location>
</feature>
<dbReference type="GO" id="GO:0008270">
    <property type="term" value="F:zinc ion binding"/>
    <property type="evidence" value="ECO:0007669"/>
    <property type="project" value="UniProtKB-KW"/>
</dbReference>
<feature type="compositionally biased region" description="Polar residues" evidence="8">
    <location>
        <begin position="812"/>
        <end position="826"/>
    </location>
</feature>
<evidence type="ECO:0000256" key="7">
    <source>
        <dbReference type="PROSITE-ProRule" id="PRU00042"/>
    </source>
</evidence>
<dbReference type="OrthoDB" id="9439903at2759"/>
<dbReference type="PANTHER" id="PTHR40626">
    <property type="entry name" value="MIP31509P"/>
    <property type="match status" value="1"/>
</dbReference>
<organism evidence="10 11">
    <name type="scientific">Endocarpon pusillum (strain Z07020 / HMAS-L-300199)</name>
    <name type="common">Lichen-forming fungus</name>
    <dbReference type="NCBI Taxonomy" id="1263415"/>
    <lineage>
        <taxon>Eukaryota</taxon>
        <taxon>Fungi</taxon>
        <taxon>Dikarya</taxon>
        <taxon>Ascomycota</taxon>
        <taxon>Pezizomycotina</taxon>
        <taxon>Eurotiomycetes</taxon>
        <taxon>Chaetothyriomycetidae</taxon>
        <taxon>Verrucariales</taxon>
        <taxon>Verrucariaceae</taxon>
        <taxon>Endocarpon</taxon>
    </lineage>
</organism>
<evidence type="ECO:0000256" key="3">
    <source>
        <dbReference type="ARBA" id="ARBA00022737"/>
    </source>
</evidence>
<dbReference type="SUPFAM" id="SSF57667">
    <property type="entry name" value="beta-beta-alpha zinc fingers"/>
    <property type="match status" value="1"/>
</dbReference>
<feature type="region of interest" description="Disordered" evidence="8">
    <location>
        <begin position="144"/>
        <end position="184"/>
    </location>
</feature>
<dbReference type="HOGENOM" id="CLU_014245_1_0_1"/>
<feature type="compositionally biased region" description="Polar residues" evidence="8">
    <location>
        <begin position="114"/>
        <end position="132"/>
    </location>
</feature>
<evidence type="ECO:0000256" key="4">
    <source>
        <dbReference type="ARBA" id="ARBA00022771"/>
    </source>
</evidence>
<evidence type="ECO:0000259" key="9">
    <source>
        <dbReference type="PROSITE" id="PS50157"/>
    </source>
</evidence>
<evidence type="ECO:0000256" key="2">
    <source>
        <dbReference type="ARBA" id="ARBA00022723"/>
    </source>
</evidence>
<dbReference type="GO" id="GO:0005634">
    <property type="term" value="C:nucleus"/>
    <property type="evidence" value="ECO:0007669"/>
    <property type="project" value="UniProtKB-SubCell"/>
</dbReference>
<dbReference type="AlphaFoldDB" id="U1HKV5"/>
<evidence type="ECO:0000313" key="11">
    <source>
        <dbReference type="Proteomes" id="UP000019373"/>
    </source>
</evidence>
<keyword evidence="3" id="KW-0677">Repeat</keyword>
<feature type="compositionally biased region" description="Polar residues" evidence="8">
    <location>
        <begin position="366"/>
        <end position="377"/>
    </location>
</feature>
<feature type="domain" description="C2H2-type" evidence="9">
    <location>
        <begin position="194"/>
        <end position="221"/>
    </location>
</feature>
<sequence>MATTYAMPYQPHLPPIHQHQQQPPTSQGSYLPPSYRQDLPRMNSSGPAQLTGRYQQAPQFQPQGVPSGFSSAPLLPQPSHQALNPQGYPPTTTTSQAYQPRIAPAPVRSEYAPMSTTPFSQPDNRPSLWSSSETVPNVLTDASREQPTTHVVGSQGRRGILPSAPGRATVTTTNGVNGASKGAAMPAKDADGKFPCPNCNKTYLHAKHLKRHLLRHTGDRPYMCILCKDTFSRSDILKRHFQKCSVRRGNPTGASHLSNPAAHFKKSQNANNQAKSNANSPVSGTNAAGLMPSTNLRQNTSHTNGTFSSKSSNFSDAPTNPFSTATTTPSALHPSTSHQNFGPQTPVGSASNGAWASIQQAARSNNHAMYPSASSASPHHYGLPASSAEERKGTMSVASGVGEEWNQMFQSGESQEYIFPSSMGSSYQGMQSHVDVKKEYDQTTAEPNGYYMAPTNLGADGTLGPLLWNLASTQEDPLELKGDRLVDFCFPAGIQDSLLEQQSNANFRTCLAADNIKHFLEQFSHFQGHFPFLHMASFNFAEAYDGLILAIICIGAVYSDRVSQVQVRGLMQRAKYGIERTSLLFQQAQNGGDLDSSQPRHVATLRYLEEIQALLLLYILFTWHGGPAERATARSDSRKLIWIIRRYRLLELVESESEGYSFFHNLQLGEQPDHSRWNWATWVNQEMRLRVTYLVFLYHSALVLYFNCEPELDPSEIRLPLPCDDAAWDATTSGKCASALGMNGPDQQQALNQAGSQRLKQLDMHHAIEALYSPTLMFQPRTTNVFSKFILIHSLHIQIWQLQRQLSTGMPTSFETLTSPPASSPQEDGLYSAYHSNPASGHASPDGSSTTSMPRAVSLQSNKLMRSVTNALIKWKNMWDQDMQLQYPPSQYAGCAPRRHGFCRDGVHFYWLARVFLQPNHIDDWQLPAETRFKQVISGLRQVREFGKSDAARRGEEPGSVSNIDHSFNMETLELDMKKLFCPIGDVAESPVDTFSRYAKAIGV</sequence>
<accession>U1HKV5</accession>
<name>U1HKV5_ENDPU</name>
<dbReference type="PROSITE" id="PS50157">
    <property type="entry name" value="ZINC_FINGER_C2H2_2"/>
    <property type="match status" value="1"/>
</dbReference>
<evidence type="ECO:0000256" key="6">
    <source>
        <dbReference type="ARBA" id="ARBA00023242"/>
    </source>
</evidence>
<evidence type="ECO:0000256" key="1">
    <source>
        <dbReference type="ARBA" id="ARBA00004123"/>
    </source>
</evidence>
<dbReference type="InterPro" id="IPR051059">
    <property type="entry name" value="VerF-like"/>
</dbReference>